<evidence type="ECO:0000256" key="8">
    <source>
        <dbReference type="ARBA" id="ARBA00022840"/>
    </source>
</evidence>
<keyword evidence="4 11" id="KW-0028">Amino-acid biosynthesis</keyword>
<keyword evidence="6 11" id="KW-0547">Nucleotide-binding</keyword>
<protein>
    <recommendedName>
        <fullName evidence="3 11">Shikimate kinase</fullName>
        <shortName evidence="11">SK</shortName>
        <ecNumber evidence="3 11">2.7.1.71</ecNumber>
    </recommendedName>
</protein>
<dbReference type="Pfam" id="PF01202">
    <property type="entry name" value="SKI"/>
    <property type="match status" value="1"/>
</dbReference>
<keyword evidence="11" id="KW-0460">Magnesium</keyword>
<comment type="function">
    <text evidence="11">Catalyzes the specific phosphorylation of the 3-hydroxyl group of shikimic acid using ATP as a cosubstrate.</text>
</comment>
<evidence type="ECO:0000256" key="1">
    <source>
        <dbReference type="ARBA" id="ARBA00004842"/>
    </source>
</evidence>
<keyword evidence="7 11" id="KW-0418">Kinase</keyword>
<gene>
    <name evidence="11" type="primary">aroK</name>
    <name evidence="12" type="ORF">GCM10022404_27420</name>
</gene>
<dbReference type="EC" id="2.7.1.71" evidence="3 11"/>
<dbReference type="NCBIfam" id="NF010552">
    <property type="entry name" value="PRK13946.1"/>
    <property type="match status" value="1"/>
</dbReference>
<dbReference type="Gene3D" id="3.40.50.300">
    <property type="entry name" value="P-loop containing nucleotide triphosphate hydrolases"/>
    <property type="match status" value="1"/>
</dbReference>
<dbReference type="PANTHER" id="PTHR21087">
    <property type="entry name" value="SHIKIMATE KINASE"/>
    <property type="match status" value="1"/>
</dbReference>
<keyword evidence="8 11" id="KW-0067">ATP-binding</keyword>
<dbReference type="EMBL" id="BAABDF010000007">
    <property type="protein sequence ID" value="GAA3876211.1"/>
    <property type="molecule type" value="Genomic_DNA"/>
</dbReference>
<comment type="catalytic activity">
    <reaction evidence="10 11">
        <text>shikimate + ATP = 3-phosphoshikimate + ADP + H(+)</text>
        <dbReference type="Rhea" id="RHEA:13121"/>
        <dbReference type="ChEBI" id="CHEBI:15378"/>
        <dbReference type="ChEBI" id="CHEBI:30616"/>
        <dbReference type="ChEBI" id="CHEBI:36208"/>
        <dbReference type="ChEBI" id="CHEBI:145989"/>
        <dbReference type="ChEBI" id="CHEBI:456216"/>
        <dbReference type="EC" id="2.7.1.71"/>
    </reaction>
</comment>
<comment type="subunit">
    <text evidence="11">Monomer.</text>
</comment>
<dbReference type="PANTHER" id="PTHR21087:SF16">
    <property type="entry name" value="SHIKIMATE KINASE 1, CHLOROPLASTIC"/>
    <property type="match status" value="1"/>
</dbReference>
<evidence type="ECO:0000256" key="11">
    <source>
        <dbReference type="HAMAP-Rule" id="MF_00109"/>
    </source>
</evidence>
<accession>A0ABP7KFU8</accession>
<evidence type="ECO:0000256" key="3">
    <source>
        <dbReference type="ARBA" id="ARBA00012154"/>
    </source>
</evidence>
<dbReference type="GO" id="GO:0016301">
    <property type="term" value="F:kinase activity"/>
    <property type="evidence" value="ECO:0007669"/>
    <property type="project" value="UniProtKB-KW"/>
</dbReference>
<dbReference type="HAMAP" id="MF_00109">
    <property type="entry name" value="Shikimate_kinase"/>
    <property type="match status" value="1"/>
</dbReference>
<proteinExistence type="inferred from homology"/>
<comment type="subcellular location">
    <subcellularLocation>
        <location evidence="11">Cytoplasm</location>
    </subcellularLocation>
</comment>
<dbReference type="InterPro" id="IPR031322">
    <property type="entry name" value="Shikimate/glucono_kinase"/>
</dbReference>
<dbReference type="InterPro" id="IPR023000">
    <property type="entry name" value="Shikimate_kinase_CS"/>
</dbReference>
<dbReference type="PRINTS" id="PR01100">
    <property type="entry name" value="SHIKIMTKNASE"/>
</dbReference>
<feature type="binding site" evidence="11">
    <location>
        <position position="77"/>
    </location>
    <ligand>
        <name>substrate</name>
    </ligand>
</feature>
<evidence type="ECO:0000256" key="2">
    <source>
        <dbReference type="ARBA" id="ARBA00006997"/>
    </source>
</evidence>
<comment type="similarity">
    <text evidence="2 11">Belongs to the shikimate kinase family.</text>
</comment>
<feature type="binding site" evidence="11">
    <location>
        <position position="156"/>
    </location>
    <ligand>
        <name>substrate</name>
    </ligand>
</feature>
<organism evidence="12 13">
    <name type="scientific">Celeribacter arenosi</name>
    <dbReference type="NCBI Taxonomy" id="792649"/>
    <lineage>
        <taxon>Bacteria</taxon>
        <taxon>Pseudomonadati</taxon>
        <taxon>Pseudomonadota</taxon>
        <taxon>Alphaproteobacteria</taxon>
        <taxon>Rhodobacterales</taxon>
        <taxon>Roseobacteraceae</taxon>
        <taxon>Celeribacter</taxon>
    </lineage>
</organism>
<name>A0ABP7KFU8_9RHOB</name>
<dbReference type="CDD" id="cd00464">
    <property type="entry name" value="SK"/>
    <property type="match status" value="1"/>
</dbReference>
<keyword evidence="11" id="KW-0479">Metal-binding</keyword>
<feature type="binding site" evidence="11">
    <location>
        <position position="35"/>
    </location>
    <ligand>
        <name>Mg(2+)</name>
        <dbReference type="ChEBI" id="CHEBI:18420"/>
    </ligand>
</feature>
<feature type="binding site" evidence="11">
    <location>
        <position position="99"/>
    </location>
    <ligand>
        <name>substrate</name>
    </ligand>
</feature>
<sequence length="197" mass="21662">MPAIVRAQDEWRAGQARVGLKKTVALVGMMGAGKSAIGKALALRLNVPFLDSDMEIEKAADRSIAEIFQRDGEAFFRAKESQVIERLLLNERCILSTGGGAFLTPENRRMIASNGIAVWLKADTAILWSRVKHKGTRPLLQTENPYQTLVDLAQAREPAYAEAGLIVEAEMDMSIDEMTSKVIRALRAHGGILEDDQ</sequence>
<keyword evidence="11" id="KW-0963">Cytoplasm</keyword>
<evidence type="ECO:0000256" key="6">
    <source>
        <dbReference type="ARBA" id="ARBA00022741"/>
    </source>
</evidence>
<evidence type="ECO:0000256" key="9">
    <source>
        <dbReference type="ARBA" id="ARBA00023141"/>
    </source>
</evidence>
<evidence type="ECO:0000256" key="10">
    <source>
        <dbReference type="ARBA" id="ARBA00048567"/>
    </source>
</evidence>
<dbReference type="InterPro" id="IPR000623">
    <property type="entry name" value="Shikimate_kinase/TSH1"/>
</dbReference>
<comment type="cofactor">
    <cofactor evidence="11">
        <name>Mg(2+)</name>
        <dbReference type="ChEBI" id="CHEBI:18420"/>
    </cofactor>
    <text evidence="11">Binds 1 Mg(2+) ion per subunit.</text>
</comment>
<comment type="pathway">
    <text evidence="1 11">Metabolic intermediate biosynthesis; chorismate biosynthesis; chorismate from D-erythrose 4-phosphate and phosphoenolpyruvate: step 5/7.</text>
</comment>
<keyword evidence="9 11" id="KW-0057">Aromatic amino acid biosynthesis</keyword>
<dbReference type="InterPro" id="IPR027417">
    <property type="entry name" value="P-loop_NTPase"/>
</dbReference>
<evidence type="ECO:0000256" key="4">
    <source>
        <dbReference type="ARBA" id="ARBA00022605"/>
    </source>
</evidence>
<comment type="caution">
    <text evidence="11">Lacks conserved residue(s) required for the propagation of feature annotation.</text>
</comment>
<dbReference type="Proteomes" id="UP001399917">
    <property type="component" value="Unassembled WGS sequence"/>
</dbReference>
<evidence type="ECO:0000256" key="7">
    <source>
        <dbReference type="ARBA" id="ARBA00022777"/>
    </source>
</evidence>
<keyword evidence="13" id="KW-1185">Reference proteome</keyword>
<evidence type="ECO:0000313" key="13">
    <source>
        <dbReference type="Proteomes" id="UP001399917"/>
    </source>
</evidence>
<evidence type="ECO:0000256" key="5">
    <source>
        <dbReference type="ARBA" id="ARBA00022679"/>
    </source>
</evidence>
<comment type="caution">
    <text evidence="12">The sequence shown here is derived from an EMBL/GenBank/DDBJ whole genome shotgun (WGS) entry which is preliminary data.</text>
</comment>
<keyword evidence="5 11" id="KW-0808">Transferase</keyword>
<dbReference type="PROSITE" id="PS01128">
    <property type="entry name" value="SHIKIMATE_KINASE"/>
    <property type="match status" value="1"/>
</dbReference>
<evidence type="ECO:0000313" key="12">
    <source>
        <dbReference type="EMBL" id="GAA3876211.1"/>
    </source>
</evidence>
<feature type="binding site" evidence="11">
    <location>
        <position position="137"/>
    </location>
    <ligand>
        <name>ATP</name>
        <dbReference type="ChEBI" id="CHEBI:30616"/>
    </ligand>
</feature>
<reference evidence="13" key="1">
    <citation type="journal article" date="2019" name="Int. J. Syst. Evol. Microbiol.">
        <title>The Global Catalogue of Microorganisms (GCM) 10K type strain sequencing project: providing services to taxonomists for standard genome sequencing and annotation.</title>
        <authorList>
            <consortium name="The Broad Institute Genomics Platform"/>
            <consortium name="The Broad Institute Genome Sequencing Center for Infectious Disease"/>
            <person name="Wu L."/>
            <person name="Ma J."/>
        </authorList>
    </citation>
    <scope>NUCLEOTIDE SEQUENCE [LARGE SCALE GENOMIC DNA]</scope>
    <source>
        <strain evidence="13">JCM 17190</strain>
    </source>
</reference>
<feature type="binding site" evidence="11">
    <location>
        <begin position="31"/>
        <end position="36"/>
    </location>
    <ligand>
        <name>ATP</name>
        <dbReference type="ChEBI" id="CHEBI:30616"/>
    </ligand>
</feature>
<feature type="binding site" evidence="11">
    <location>
        <position position="53"/>
    </location>
    <ligand>
        <name>substrate</name>
    </ligand>
</feature>
<dbReference type="SUPFAM" id="SSF52540">
    <property type="entry name" value="P-loop containing nucleoside triphosphate hydrolases"/>
    <property type="match status" value="1"/>
</dbReference>